<dbReference type="Proteomes" id="UP001500575">
    <property type="component" value="Unassembled WGS sequence"/>
</dbReference>
<name>A0ABN2Y138_9ACTN</name>
<sequence length="179" mass="19450">MVTTMTHPDTHPTPADLLEEVRRVDAVRVKAEADLLALACAWADAHPDLNQRPVVAGLGPDWFPAHHQPILGDDPADEDLLIPGVAWDAPAGFSAVLGMSTQGGEGLIREALVLRHRLPQVWARVQALEVPAWRARRIARAVYARPADVSDYLDEHVAPVAEKVGTTTIDRLIDDVTSS</sequence>
<organism evidence="1 2">
    <name type="scientific">Nocardioides bigeumensis</name>
    <dbReference type="NCBI Taxonomy" id="433657"/>
    <lineage>
        <taxon>Bacteria</taxon>
        <taxon>Bacillati</taxon>
        <taxon>Actinomycetota</taxon>
        <taxon>Actinomycetes</taxon>
        <taxon>Propionibacteriales</taxon>
        <taxon>Nocardioidaceae</taxon>
        <taxon>Nocardioides</taxon>
    </lineage>
</organism>
<gene>
    <name evidence="1" type="ORF">GCM10009843_11210</name>
</gene>
<evidence type="ECO:0000313" key="1">
    <source>
        <dbReference type="EMBL" id="GAA2118871.1"/>
    </source>
</evidence>
<proteinExistence type="predicted"/>
<protein>
    <submittedName>
        <fullName evidence="1">Uncharacterized protein</fullName>
    </submittedName>
</protein>
<keyword evidence="2" id="KW-1185">Reference proteome</keyword>
<accession>A0ABN2Y138</accession>
<reference evidence="1 2" key="1">
    <citation type="journal article" date="2019" name="Int. J. Syst. Evol. Microbiol.">
        <title>The Global Catalogue of Microorganisms (GCM) 10K type strain sequencing project: providing services to taxonomists for standard genome sequencing and annotation.</title>
        <authorList>
            <consortium name="The Broad Institute Genomics Platform"/>
            <consortium name="The Broad Institute Genome Sequencing Center for Infectious Disease"/>
            <person name="Wu L."/>
            <person name="Ma J."/>
        </authorList>
    </citation>
    <scope>NUCLEOTIDE SEQUENCE [LARGE SCALE GENOMIC DNA]</scope>
    <source>
        <strain evidence="1 2">JCM 16021</strain>
    </source>
</reference>
<evidence type="ECO:0000313" key="2">
    <source>
        <dbReference type="Proteomes" id="UP001500575"/>
    </source>
</evidence>
<dbReference type="EMBL" id="BAAAQQ010000002">
    <property type="protein sequence ID" value="GAA2118871.1"/>
    <property type="molecule type" value="Genomic_DNA"/>
</dbReference>
<comment type="caution">
    <text evidence="1">The sequence shown here is derived from an EMBL/GenBank/DDBJ whole genome shotgun (WGS) entry which is preliminary data.</text>
</comment>